<keyword evidence="3" id="KW-1185">Reference proteome</keyword>
<sequence length="367" mass="40813">MVPPNNLGPDLNGKSVNETQYRANPKESHLIAIKRIFGYLEGKALQYQLADIFTKPLDEPTFKRLVVELGGIFEEVGVTTFRNGIGANNLSHSNEPMAFKAPITCSKGTDPHVLVDKTKSASEGLDTIHIKPATGKGPIYIEKEIAFFEDEFNTSPDLSIFDDTKTKIKLEDLSKLVLNLEVNFMDLDSPKNDQPIIVEDEEYEEVHTDKDQAKKVHTKDPKETDDALASQPPSPKTVKIQEPSTRLLLLQTLNSSGEANLTELLVKSIKHELSKLLTSRDFSNSLPTELKELPSKFTNLTREVKELKKYVEKLEVKLPGDLKEILSKLEKFTSTVLKLASKKTKDHGVPSASQAGTHPAEGEKNTQ</sequence>
<comment type="caution">
    <text evidence="2">The sequence shown here is derived from an EMBL/GenBank/DDBJ whole genome shotgun (WGS) entry which is preliminary data.</text>
</comment>
<protein>
    <submittedName>
        <fullName evidence="2">Uncharacterized protein</fullName>
    </submittedName>
</protein>
<evidence type="ECO:0000256" key="1">
    <source>
        <dbReference type="SAM" id="MobiDB-lite"/>
    </source>
</evidence>
<gene>
    <name evidence="2" type="ORF">Tco_0910783</name>
</gene>
<reference evidence="2" key="2">
    <citation type="submission" date="2022-01" db="EMBL/GenBank/DDBJ databases">
        <authorList>
            <person name="Yamashiro T."/>
            <person name="Shiraishi A."/>
            <person name="Satake H."/>
            <person name="Nakayama K."/>
        </authorList>
    </citation>
    <scope>NUCLEOTIDE SEQUENCE</scope>
</reference>
<dbReference type="EMBL" id="BQNB010014631">
    <property type="protein sequence ID" value="GJT30508.1"/>
    <property type="molecule type" value="Genomic_DNA"/>
</dbReference>
<evidence type="ECO:0000313" key="2">
    <source>
        <dbReference type="EMBL" id="GJT30508.1"/>
    </source>
</evidence>
<feature type="region of interest" description="Disordered" evidence="1">
    <location>
        <begin position="201"/>
        <end position="241"/>
    </location>
</feature>
<proteinExistence type="predicted"/>
<name>A0ABQ5CX24_9ASTR</name>
<evidence type="ECO:0000313" key="3">
    <source>
        <dbReference type="Proteomes" id="UP001151760"/>
    </source>
</evidence>
<feature type="compositionally biased region" description="Basic and acidic residues" evidence="1">
    <location>
        <begin position="205"/>
        <end position="225"/>
    </location>
</feature>
<organism evidence="2 3">
    <name type="scientific">Tanacetum coccineum</name>
    <dbReference type="NCBI Taxonomy" id="301880"/>
    <lineage>
        <taxon>Eukaryota</taxon>
        <taxon>Viridiplantae</taxon>
        <taxon>Streptophyta</taxon>
        <taxon>Embryophyta</taxon>
        <taxon>Tracheophyta</taxon>
        <taxon>Spermatophyta</taxon>
        <taxon>Magnoliopsida</taxon>
        <taxon>eudicotyledons</taxon>
        <taxon>Gunneridae</taxon>
        <taxon>Pentapetalae</taxon>
        <taxon>asterids</taxon>
        <taxon>campanulids</taxon>
        <taxon>Asterales</taxon>
        <taxon>Asteraceae</taxon>
        <taxon>Asteroideae</taxon>
        <taxon>Anthemideae</taxon>
        <taxon>Anthemidinae</taxon>
        <taxon>Tanacetum</taxon>
    </lineage>
</organism>
<feature type="region of interest" description="Disordered" evidence="1">
    <location>
        <begin position="341"/>
        <end position="367"/>
    </location>
</feature>
<dbReference type="Proteomes" id="UP001151760">
    <property type="component" value="Unassembled WGS sequence"/>
</dbReference>
<accession>A0ABQ5CX24</accession>
<reference evidence="2" key="1">
    <citation type="journal article" date="2022" name="Int. J. Mol. Sci.">
        <title>Draft Genome of Tanacetum Coccineum: Genomic Comparison of Closely Related Tanacetum-Family Plants.</title>
        <authorList>
            <person name="Yamashiro T."/>
            <person name="Shiraishi A."/>
            <person name="Nakayama K."/>
            <person name="Satake H."/>
        </authorList>
    </citation>
    <scope>NUCLEOTIDE SEQUENCE</scope>
</reference>